<dbReference type="Pfam" id="PF00078">
    <property type="entry name" value="RVT_1"/>
    <property type="match status" value="1"/>
</dbReference>
<sequence length="331" mass="37733">MRTSALILLTKPNILNTADPGNWRPISLLKESTGPSKACPIHLPVLGAESFALVNGWRGRTFRIRSGFRQGCPLSPLLYVFAVDPFIRRVEVSTLQGVARAPGRPLWVVAYADNYSIVVSDTRESTVVDELILAYFAASASCINRDKSGVFWCGKEGDQFPLPDGFPRTQSEIKILWVMFGPGDLALRNWSERLSIASSKVEESHRWKLMYRERVKLIKTYVLTVFGYVNIFRLPRSLHAWVFALFFSMLWGNRLNLIKREVTYLARKDGGLAMVNPIVFFSSNFLKRNFGALLKDEQPGWACIFREWVAPFLVDWFRGRMEGEEHESSPF</sequence>
<gene>
    <name evidence="2" type="ORF">PECUL_23A013206</name>
</gene>
<dbReference type="Proteomes" id="UP001295444">
    <property type="component" value="Chromosome 02"/>
</dbReference>
<dbReference type="EMBL" id="OW240913">
    <property type="protein sequence ID" value="CAH2245870.1"/>
    <property type="molecule type" value="Genomic_DNA"/>
</dbReference>
<evidence type="ECO:0000259" key="1">
    <source>
        <dbReference type="Pfam" id="PF00078"/>
    </source>
</evidence>
<feature type="domain" description="Reverse transcriptase" evidence="1">
    <location>
        <begin position="53"/>
        <end position="173"/>
    </location>
</feature>
<accession>A0AAD1RA52</accession>
<evidence type="ECO:0000313" key="3">
    <source>
        <dbReference type="Proteomes" id="UP001295444"/>
    </source>
</evidence>
<dbReference type="InterPro" id="IPR000477">
    <property type="entry name" value="RT_dom"/>
</dbReference>
<name>A0AAD1RA52_PELCU</name>
<proteinExistence type="predicted"/>
<protein>
    <recommendedName>
        <fullName evidence="1">Reverse transcriptase domain-containing protein</fullName>
    </recommendedName>
</protein>
<reference evidence="2" key="1">
    <citation type="submission" date="2022-03" db="EMBL/GenBank/DDBJ databases">
        <authorList>
            <person name="Alioto T."/>
            <person name="Alioto T."/>
            <person name="Gomez Garrido J."/>
        </authorList>
    </citation>
    <scope>NUCLEOTIDE SEQUENCE</scope>
</reference>
<keyword evidence="3" id="KW-1185">Reference proteome</keyword>
<evidence type="ECO:0000313" key="2">
    <source>
        <dbReference type="EMBL" id="CAH2245870.1"/>
    </source>
</evidence>
<dbReference type="AlphaFoldDB" id="A0AAD1RA52"/>
<organism evidence="2 3">
    <name type="scientific">Pelobates cultripes</name>
    <name type="common">Western spadefoot toad</name>
    <dbReference type="NCBI Taxonomy" id="61616"/>
    <lineage>
        <taxon>Eukaryota</taxon>
        <taxon>Metazoa</taxon>
        <taxon>Chordata</taxon>
        <taxon>Craniata</taxon>
        <taxon>Vertebrata</taxon>
        <taxon>Euteleostomi</taxon>
        <taxon>Amphibia</taxon>
        <taxon>Batrachia</taxon>
        <taxon>Anura</taxon>
        <taxon>Pelobatoidea</taxon>
        <taxon>Pelobatidae</taxon>
        <taxon>Pelobates</taxon>
    </lineage>
</organism>